<organism evidence="1">
    <name type="scientific">Anguilla anguilla</name>
    <name type="common">European freshwater eel</name>
    <name type="synonym">Muraena anguilla</name>
    <dbReference type="NCBI Taxonomy" id="7936"/>
    <lineage>
        <taxon>Eukaryota</taxon>
        <taxon>Metazoa</taxon>
        <taxon>Chordata</taxon>
        <taxon>Craniata</taxon>
        <taxon>Vertebrata</taxon>
        <taxon>Euteleostomi</taxon>
        <taxon>Actinopterygii</taxon>
        <taxon>Neopterygii</taxon>
        <taxon>Teleostei</taxon>
        <taxon>Anguilliformes</taxon>
        <taxon>Anguillidae</taxon>
        <taxon>Anguilla</taxon>
    </lineage>
</organism>
<dbReference type="AlphaFoldDB" id="A0A0E9WGE9"/>
<accession>A0A0E9WGE9</accession>
<name>A0A0E9WGE9_ANGAN</name>
<evidence type="ECO:0000313" key="1">
    <source>
        <dbReference type="EMBL" id="JAH88665.1"/>
    </source>
</evidence>
<reference evidence="1" key="2">
    <citation type="journal article" date="2015" name="Fish Shellfish Immunol.">
        <title>Early steps in the European eel (Anguilla anguilla)-Vibrio vulnificus interaction in the gills: Role of the RtxA13 toxin.</title>
        <authorList>
            <person name="Callol A."/>
            <person name="Pajuelo D."/>
            <person name="Ebbesson L."/>
            <person name="Teles M."/>
            <person name="MacKenzie S."/>
            <person name="Amaro C."/>
        </authorList>
    </citation>
    <scope>NUCLEOTIDE SEQUENCE</scope>
</reference>
<dbReference type="EMBL" id="GBXM01019912">
    <property type="protein sequence ID" value="JAH88665.1"/>
    <property type="molecule type" value="Transcribed_RNA"/>
</dbReference>
<reference evidence="1" key="1">
    <citation type="submission" date="2014-11" db="EMBL/GenBank/DDBJ databases">
        <authorList>
            <person name="Amaro Gonzalez C."/>
        </authorList>
    </citation>
    <scope>NUCLEOTIDE SEQUENCE</scope>
</reference>
<protein>
    <submittedName>
        <fullName evidence="1">Uncharacterized protein</fullName>
    </submittedName>
</protein>
<sequence length="51" mass="6092">MCGITRNYFGRYPGVRNERIFYELSKTIWPLSLRDISMRKTNGKVVHLFNI</sequence>
<proteinExistence type="predicted"/>